<protein>
    <recommendedName>
        <fullName evidence="7">BON domain-containing protein</fullName>
    </recommendedName>
</protein>
<evidence type="ECO:0000256" key="1">
    <source>
        <dbReference type="ARBA" id="ARBA00023122"/>
    </source>
</evidence>
<dbReference type="PIRSF" id="PIRSF036990">
    <property type="entry name" value="UCP036990_CBS_BON"/>
    <property type="match status" value="1"/>
</dbReference>
<dbReference type="InterPro" id="IPR007055">
    <property type="entry name" value="BON_dom"/>
</dbReference>
<gene>
    <name evidence="5" type="ORF">Pfl04_29740</name>
</gene>
<dbReference type="PANTHER" id="PTHR43080:SF29">
    <property type="entry name" value="OS02G0818000 PROTEIN"/>
    <property type="match status" value="1"/>
</dbReference>
<evidence type="ECO:0000259" key="3">
    <source>
        <dbReference type="PROSITE" id="PS50914"/>
    </source>
</evidence>
<name>A0A8J3LPP0_9ACTN</name>
<dbReference type="InterPro" id="IPR051257">
    <property type="entry name" value="Diverse_CBS-Domain"/>
</dbReference>
<dbReference type="SUPFAM" id="SSF54631">
    <property type="entry name" value="CBS-domain pair"/>
    <property type="match status" value="1"/>
</dbReference>
<dbReference type="InterPro" id="IPR017080">
    <property type="entry name" value="UCP036990_CBS_BON"/>
</dbReference>
<feature type="domain" description="CBS" evidence="4">
    <location>
        <begin position="84"/>
        <end position="141"/>
    </location>
</feature>
<organism evidence="5 6">
    <name type="scientific">Planosporangium flavigriseum</name>
    <dbReference type="NCBI Taxonomy" id="373681"/>
    <lineage>
        <taxon>Bacteria</taxon>
        <taxon>Bacillati</taxon>
        <taxon>Actinomycetota</taxon>
        <taxon>Actinomycetes</taxon>
        <taxon>Micromonosporales</taxon>
        <taxon>Micromonosporaceae</taxon>
        <taxon>Planosporangium</taxon>
    </lineage>
</organism>
<feature type="domain" description="CBS" evidence="4">
    <location>
        <begin position="1"/>
        <end position="57"/>
    </location>
</feature>
<evidence type="ECO:0000259" key="4">
    <source>
        <dbReference type="PROSITE" id="PS51371"/>
    </source>
</evidence>
<dbReference type="AlphaFoldDB" id="A0A8J3LPP0"/>
<dbReference type="InterPro" id="IPR000644">
    <property type="entry name" value="CBS_dom"/>
</dbReference>
<keyword evidence="1 2" id="KW-0129">CBS domain</keyword>
<comment type="caution">
    <text evidence="5">The sequence shown here is derived from an EMBL/GenBank/DDBJ whole genome shotgun (WGS) entry which is preliminary data.</text>
</comment>
<evidence type="ECO:0000256" key="2">
    <source>
        <dbReference type="PROSITE-ProRule" id="PRU00703"/>
    </source>
</evidence>
<keyword evidence="6" id="KW-1185">Reference proteome</keyword>
<dbReference type="Pfam" id="PF04972">
    <property type="entry name" value="BON"/>
    <property type="match status" value="1"/>
</dbReference>
<evidence type="ECO:0008006" key="7">
    <source>
        <dbReference type="Google" id="ProtNLM"/>
    </source>
</evidence>
<reference evidence="5" key="1">
    <citation type="submission" date="2021-01" db="EMBL/GenBank/DDBJ databases">
        <title>Whole genome shotgun sequence of Planosporangium flavigriseum NBRC 105377.</title>
        <authorList>
            <person name="Komaki H."/>
            <person name="Tamura T."/>
        </authorList>
    </citation>
    <scope>NUCLEOTIDE SEQUENCE</scope>
    <source>
        <strain evidence="5">NBRC 105377</strain>
    </source>
</reference>
<dbReference type="PANTHER" id="PTHR43080">
    <property type="entry name" value="CBS DOMAIN-CONTAINING PROTEIN CBSX3, MITOCHONDRIAL"/>
    <property type="match status" value="1"/>
</dbReference>
<dbReference type="Gene3D" id="3.10.580.10">
    <property type="entry name" value="CBS-domain"/>
    <property type="match status" value="1"/>
</dbReference>
<proteinExistence type="predicted"/>
<dbReference type="SMART" id="SM00116">
    <property type="entry name" value="CBS"/>
    <property type="match status" value="2"/>
</dbReference>
<dbReference type="Proteomes" id="UP000653674">
    <property type="component" value="Unassembled WGS sequence"/>
</dbReference>
<dbReference type="CDD" id="cd04586">
    <property type="entry name" value="CBS_pair_BON_assoc"/>
    <property type="match status" value="1"/>
</dbReference>
<dbReference type="EMBL" id="BONU01000019">
    <property type="protein sequence ID" value="GIG74570.1"/>
    <property type="molecule type" value="Genomic_DNA"/>
</dbReference>
<accession>A0A8J3LPP0</accession>
<evidence type="ECO:0000313" key="6">
    <source>
        <dbReference type="Proteomes" id="UP000653674"/>
    </source>
</evidence>
<dbReference type="Pfam" id="PF00571">
    <property type="entry name" value="CBS"/>
    <property type="match status" value="2"/>
</dbReference>
<evidence type="ECO:0000313" key="5">
    <source>
        <dbReference type="EMBL" id="GIG74570.1"/>
    </source>
</evidence>
<sequence>MTNPVVAVRERANYKEIVDALDEFGVSAVPVLDSDDRVVGVVSVADLLPKVEFPDEGPGPRLFERLRRRTARAKAAGETAGELMSSPAITTRADTTIVEAARLMEAERVKRLPVVGEEGRLAGIVTRRDLLRVYLRPDADIRADVRGEVLDKALGVGPSEVTVEVDSGVVRLAGKVERRSTAQDAVRLARTVPGVVHVVDELTYRHDDQVDIGSGRVFETRL</sequence>
<dbReference type="PROSITE" id="PS50914">
    <property type="entry name" value="BON"/>
    <property type="match status" value="1"/>
</dbReference>
<dbReference type="RefSeq" id="WP_240940142.1">
    <property type="nucleotide sequence ID" value="NZ_JAATVW010000010.1"/>
</dbReference>
<dbReference type="Gene3D" id="3.30.1340.30">
    <property type="match status" value="1"/>
</dbReference>
<dbReference type="PROSITE" id="PS51371">
    <property type="entry name" value="CBS"/>
    <property type="match status" value="2"/>
</dbReference>
<dbReference type="InterPro" id="IPR046342">
    <property type="entry name" value="CBS_dom_sf"/>
</dbReference>
<feature type="domain" description="BON" evidence="3">
    <location>
        <begin position="137"/>
        <end position="206"/>
    </location>
</feature>